<evidence type="ECO:0000313" key="6">
    <source>
        <dbReference type="EMBL" id="GAG87397.1"/>
    </source>
</evidence>
<dbReference type="PANTHER" id="PTHR30290">
    <property type="entry name" value="PERIPLASMIC BINDING COMPONENT OF ABC TRANSPORTER"/>
    <property type="match status" value="1"/>
</dbReference>
<comment type="similarity">
    <text evidence="2">Belongs to the bacterial solute-binding protein 5 family.</text>
</comment>
<dbReference type="Gene3D" id="3.40.190.10">
    <property type="entry name" value="Periplasmic binding protein-like II"/>
    <property type="match status" value="1"/>
</dbReference>
<protein>
    <recommendedName>
        <fullName evidence="5">Solute-binding protein family 5 domain-containing protein</fullName>
    </recommendedName>
</protein>
<evidence type="ECO:0000256" key="3">
    <source>
        <dbReference type="ARBA" id="ARBA00022448"/>
    </source>
</evidence>
<feature type="domain" description="Solute-binding protein family 5" evidence="5">
    <location>
        <begin position="3"/>
        <end position="200"/>
    </location>
</feature>
<comment type="caution">
    <text evidence="6">The sequence shown here is derived from an EMBL/GenBank/DDBJ whole genome shotgun (WGS) entry which is preliminary data.</text>
</comment>
<dbReference type="AlphaFoldDB" id="X1C219"/>
<comment type="subcellular location">
    <subcellularLocation>
        <location evidence="1">Cell envelope</location>
    </subcellularLocation>
</comment>
<dbReference type="GO" id="GO:0030313">
    <property type="term" value="C:cell envelope"/>
    <property type="evidence" value="ECO:0007669"/>
    <property type="project" value="UniProtKB-SubCell"/>
</dbReference>
<dbReference type="GO" id="GO:1904680">
    <property type="term" value="F:peptide transmembrane transporter activity"/>
    <property type="evidence" value="ECO:0007669"/>
    <property type="project" value="TreeGrafter"/>
</dbReference>
<name>X1C219_9ZZZZ</name>
<evidence type="ECO:0000256" key="1">
    <source>
        <dbReference type="ARBA" id="ARBA00004196"/>
    </source>
</evidence>
<dbReference type="SUPFAM" id="SSF53850">
    <property type="entry name" value="Periplasmic binding protein-like II"/>
    <property type="match status" value="1"/>
</dbReference>
<keyword evidence="3" id="KW-0813">Transport</keyword>
<accession>X1C219</accession>
<dbReference type="PANTHER" id="PTHR30290:SF10">
    <property type="entry name" value="PERIPLASMIC OLIGOPEPTIDE-BINDING PROTEIN-RELATED"/>
    <property type="match status" value="1"/>
</dbReference>
<dbReference type="InterPro" id="IPR000914">
    <property type="entry name" value="SBP_5_dom"/>
</dbReference>
<organism evidence="6">
    <name type="scientific">marine sediment metagenome</name>
    <dbReference type="NCBI Taxonomy" id="412755"/>
    <lineage>
        <taxon>unclassified sequences</taxon>
        <taxon>metagenomes</taxon>
        <taxon>ecological metagenomes</taxon>
    </lineage>
</organism>
<dbReference type="GO" id="GO:0015833">
    <property type="term" value="P:peptide transport"/>
    <property type="evidence" value="ECO:0007669"/>
    <property type="project" value="TreeGrafter"/>
</dbReference>
<dbReference type="EMBL" id="BART01018217">
    <property type="protein sequence ID" value="GAG87397.1"/>
    <property type="molecule type" value="Genomic_DNA"/>
</dbReference>
<dbReference type="Gene3D" id="3.10.105.10">
    <property type="entry name" value="Dipeptide-binding Protein, Domain 3"/>
    <property type="match status" value="1"/>
</dbReference>
<reference evidence="6" key="1">
    <citation type="journal article" date="2014" name="Front. Microbiol.">
        <title>High frequency of phylogenetically diverse reductive dehalogenase-homologous genes in deep subseafloor sedimentary metagenomes.</title>
        <authorList>
            <person name="Kawai M."/>
            <person name="Futagami T."/>
            <person name="Toyoda A."/>
            <person name="Takaki Y."/>
            <person name="Nishi S."/>
            <person name="Hori S."/>
            <person name="Arai W."/>
            <person name="Tsubouchi T."/>
            <person name="Morono Y."/>
            <person name="Uchiyama I."/>
            <person name="Ito T."/>
            <person name="Fujiyama A."/>
            <person name="Inagaki F."/>
            <person name="Takami H."/>
        </authorList>
    </citation>
    <scope>NUCLEOTIDE SEQUENCE</scope>
    <source>
        <strain evidence="6">Expedition CK06-06</strain>
    </source>
</reference>
<evidence type="ECO:0000259" key="5">
    <source>
        <dbReference type="Pfam" id="PF00496"/>
    </source>
</evidence>
<evidence type="ECO:0000256" key="2">
    <source>
        <dbReference type="ARBA" id="ARBA00005695"/>
    </source>
</evidence>
<keyword evidence="4" id="KW-0732">Signal</keyword>
<proteinExistence type="inferred from homology"/>
<dbReference type="InterPro" id="IPR039424">
    <property type="entry name" value="SBP_5"/>
</dbReference>
<feature type="non-terminal residue" evidence="6">
    <location>
        <position position="1"/>
    </location>
</feature>
<sequence>EFKKKGIQLHTTVSPSIFYIGFNMQDNIVGGYDKKQKKLRQAIAIAIDYEEYISIFMNGRGVAAHGPIPPGIFGYKKGDINDIVYLYDPNGKVKRKPLAVAKQLLAEAGYPNGINPKTGKPLILNYDTASSGSPDDQARFNWLRKQFAKLGIQLNIRSTQHNRFQDKMRRGNAQIFTWGWMADYPDPENFLFLLYGPNGKVKHGGENAANYQNPAVDLLFEQIKSMHNGPERQQKINKIIKILQKDSPWIWGFHPIDFTLSHDWNRPSKPHAIANNTLKYERLNPQLRVEKESIGIN</sequence>
<gene>
    <name evidence="6" type="ORF">S01H4_34431</name>
</gene>
<dbReference type="Pfam" id="PF00496">
    <property type="entry name" value="SBP_bac_5"/>
    <property type="match status" value="1"/>
</dbReference>
<feature type="non-terminal residue" evidence="6">
    <location>
        <position position="297"/>
    </location>
</feature>
<evidence type="ECO:0000256" key="4">
    <source>
        <dbReference type="ARBA" id="ARBA00022729"/>
    </source>
</evidence>